<proteinExistence type="predicted"/>
<sequence length="324" mass="36507">MDKRCTGCGNTLPLEAFNRSSRSRDGLDSRCRSCKAAYYVANQDEIKRKAREYYSRTSDIRRKQKAERYRKNRDSITSSRRKAWREKPSIKVNRDTYVASKKAECYSLLGGSCCRCSIDDPNVFVIDHVHDDGQDERGRGRSLIWVRNRILETGNEDGRYQLLCFNCNLKKSIARAVRIGDSTGVMKICPTCGFSLDESWFKWHRIGEELYFECRLCSRSRDFAVKMSAMQLLGGAICRKCGISDVDVLTVDHVRGDGGGSARTRSGASMYRAILNGTVDRSGLQVLCLNCNVKKGGVFLRKAGPSSRAVVTPRRLDPTSMDLS</sequence>
<comment type="caution">
    <text evidence="2">The sequence shown here is derived from an EMBL/GenBank/DDBJ whole genome shotgun (WGS) entry which is preliminary data.</text>
</comment>
<organism evidence="2">
    <name type="scientific">marine sediment metagenome</name>
    <dbReference type="NCBI Taxonomy" id="412755"/>
    <lineage>
        <taxon>unclassified sequences</taxon>
        <taxon>metagenomes</taxon>
        <taxon>ecological metagenomes</taxon>
    </lineage>
</organism>
<reference evidence="2" key="1">
    <citation type="journal article" date="2015" name="Nature">
        <title>Complex archaea that bridge the gap between prokaryotes and eukaryotes.</title>
        <authorList>
            <person name="Spang A."/>
            <person name="Saw J.H."/>
            <person name="Jorgensen S.L."/>
            <person name="Zaremba-Niedzwiedzka K."/>
            <person name="Martijn J."/>
            <person name="Lind A.E."/>
            <person name="van Eijk R."/>
            <person name="Schleper C."/>
            <person name="Guy L."/>
            <person name="Ettema T.J."/>
        </authorList>
    </citation>
    <scope>NUCLEOTIDE SEQUENCE</scope>
</reference>
<feature type="compositionally biased region" description="Basic and acidic residues" evidence="1">
    <location>
        <begin position="64"/>
        <end position="74"/>
    </location>
</feature>
<evidence type="ECO:0000256" key="1">
    <source>
        <dbReference type="SAM" id="MobiDB-lite"/>
    </source>
</evidence>
<evidence type="ECO:0000313" key="2">
    <source>
        <dbReference type="EMBL" id="KKL11609.1"/>
    </source>
</evidence>
<dbReference type="EMBL" id="LAZR01041580">
    <property type="protein sequence ID" value="KKL11609.1"/>
    <property type="molecule type" value="Genomic_DNA"/>
</dbReference>
<feature type="region of interest" description="Disordered" evidence="1">
    <location>
        <begin position="64"/>
        <end position="85"/>
    </location>
</feature>
<dbReference type="AlphaFoldDB" id="A0A0F9APT6"/>
<name>A0A0F9APT6_9ZZZZ</name>
<feature type="non-terminal residue" evidence="2">
    <location>
        <position position="324"/>
    </location>
</feature>
<accession>A0A0F9APT6</accession>
<gene>
    <name evidence="2" type="ORF">LCGC14_2544070</name>
</gene>
<protein>
    <submittedName>
        <fullName evidence="2">Uncharacterized protein</fullName>
    </submittedName>
</protein>